<accession>V4TIJ3</accession>
<proteinExistence type="predicted"/>
<feature type="compositionally biased region" description="Basic and acidic residues" evidence="1">
    <location>
        <begin position="156"/>
        <end position="180"/>
    </location>
</feature>
<gene>
    <name evidence="2" type="ORF">N177_1148</name>
</gene>
<feature type="compositionally biased region" description="Basic and acidic residues" evidence="1">
    <location>
        <begin position="251"/>
        <end position="302"/>
    </location>
</feature>
<sequence length="365" mass="40022">MKRHAEPGKRHHQGLLDRPSVEIGAVGDVGALRPAAEGAEGQRTQEEDQIRHEQDVREPIRRRAVQKPERCRPGDDAIGRQDDAVAQDEGEHAEQEAEAEPSEAREAADTGAEFGKDLEDGPVGYDRCARQGEAPGAQEEAAGDEEGESGVGYELVAHRPERRVDQSGHRNGLEDPLGRGRVAEIEEHAQGVEIGVDVEEILAHGARGEERAEQECEDDAERDEARKDAEAARDREPAEVGVSRDAGGQGEARHREERVHRVLAEIVGREEAERLHGVRAPDDLEGMRDDHGQRAEQPDEGQRVSAAVHQDPQSRSGTHRTSSCPSKARECRFELIRIGESNRRLAAHVGLSRRHEGASPLRKGG</sequence>
<feature type="compositionally biased region" description="Basic and acidic residues" evidence="1">
    <location>
        <begin position="43"/>
        <end position="95"/>
    </location>
</feature>
<name>V4TIJ3_9HYPH</name>
<dbReference type="EMBL" id="AWXZ01000017">
    <property type="protein sequence ID" value="ESR25813.1"/>
    <property type="molecule type" value="Genomic_DNA"/>
</dbReference>
<feature type="compositionally biased region" description="Basic and acidic residues" evidence="1">
    <location>
        <begin position="223"/>
        <end position="238"/>
    </location>
</feature>
<reference evidence="2 3" key="1">
    <citation type="journal article" date="2014" name="Genome Announc.">
        <title>Draft Genome Sequence of Lutibaculum baratangense Strain AMV1T, Isolated from a Mud Volcano in Andamans, India.</title>
        <authorList>
            <person name="Singh A."/>
            <person name="Sreenivas A."/>
            <person name="Sathyanarayana Reddy G."/>
            <person name="Pinnaka A.K."/>
            <person name="Shivaji S."/>
        </authorList>
    </citation>
    <scope>NUCLEOTIDE SEQUENCE [LARGE SCALE GENOMIC DNA]</scope>
    <source>
        <strain evidence="2 3">AMV1</strain>
    </source>
</reference>
<dbReference type="AlphaFoldDB" id="V4TIJ3"/>
<feature type="compositionally biased region" description="Polar residues" evidence="1">
    <location>
        <begin position="311"/>
        <end position="325"/>
    </location>
</feature>
<feature type="region of interest" description="Disordered" evidence="1">
    <location>
        <begin position="344"/>
        <end position="365"/>
    </location>
</feature>
<dbReference type="Proteomes" id="UP000017819">
    <property type="component" value="Unassembled WGS sequence"/>
</dbReference>
<dbReference type="STRING" id="631454.N177_1148"/>
<feature type="region of interest" description="Disordered" evidence="1">
    <location>
        <begin position="203"/>
        <end position="329"/>
    </location>
</feature>
<evidence type="ECO:0000313" key="3">
    <source>
        <dbReference type="Proteomes" id="UP000017819"/>
    </source>
</evidence>
<comment type="caution">
    <text evidence="2">The sequence shown here is derived from an EMBL/GenBank/DDBJ whole genome shotgun (WGS) entry which is preliminary data.</text>
</comment>
<organism evidence="2 3">
    <name type="scientific">Lutibaculum baratangense AMV1</name>
    <dbReference type="NCBI Taxonomy" id="631454"/>
    <lineage>
        <taxon>Bacteria</taxon>
        <taxon>Pseudomonadati</taxon>
        <taxon>Pseudomonadota</taxon>
        <taxon>Alphaproteobacteria</taxon>
        <taxon>Hyphomicrobiales</taxon>
        <taxon>Tepidamorphaceae</taxon>
        <taxon>Lutibaculum</taxon>
    </lineage>
</organism>
<keyword evidence="3" id="KW-1185">Reference proteome</keyword>
<protein>
    <submittedName>
        <fullName evidence="2">Uncharacterized protein</fullName>
    </submittedName>
</protein>
<evidence type="ECO:0000256" key="1">
    <source>
        <dbReference type="SAM" id="MobiDB-lite"/>
    </source>
</evidence>
<evidence type="ECO:0000313" key="2">
    <source>
        <dbReference type="EMBL" id="ESR25813.1"/>
    </source>
</evidence>
<feature type="region of interest" description="Disordered" evidence="1">
    <location>
        <begin position="1"/>
        <end position="180"/>
    </location>
</feature>
<feature type="compositionally biased region" description="Basic and acidic residues" evidence="1">
    <location>
        <begin position="102"/>
        <end position="119"/>
    </location>
</feature>